<evidence type="ECO:0000313" key="1">
    <source>
        <dbReference type="EMBL" id="QHB53220.1"/>
    </source>
</evidence>
<evidence type="ECO:0000313" key="2">
    <source>
        <dbReference type="Proteomes" id="UP000465035"/>
    </source>
</evidence>
<sequence length="159" mass="17632">MKESGFRTIIKGVITERKIIWGGQNMDAIRFYSRTGNTEKVANLLSEQLNVKAESIDSPISEPVDRLFLGGGVYNMSADKRLKAYAADLDPATVKEVFLFGTSGSVFTIEKQLTKVLKKKRIPVSDEHLFLHGVMPKMGNISGHQKTEIEEFAKGAVTQ</sequence>
<dbReference type="GO" id="GO:0016651">
    <property type="term" value="F:oxidoreductase activity, acting on NAD(P)H"/>
    <property type="evidence" value="ECO:0007669"/>
    <property type="project" value="UniProtKB-ARBA"/>
</dbReference>
<gene>
    <name evidence="1" type="ORF">GQR93_14000</name>
</gene>
<protein>
    <submittedName>
        <fullName evidence="1">Uncharacterized protein</fullName>
    </submittedName>
</protein>
<dbReference type="GO" id="GO:0010181">
    <property type="term" value="F:FMN binding"/>
    <property type="evidence" value="ECO:0007669"/>
    <property type="project" value="InterPro"/>
</dbReference>
<dbReference type="Gene3D" id="3.40.50.360">
    <property type="match status" value="1"/>
</dbReference>
<organism evidence="1 2">
    <name type="scientific">Lentilactobacillus hilgardii</name>
    <name type="common">Lactobacillus hilgardii</name>
    <dbReference type="NCBI Taxonomy" id="1588"/>
    <lineage>
        <taxon>Bacteria</taxon>
        <taxon>Bacillati</taxon>
        <taxon>Bacillota</taxon>
        <taxon>Bacilli</taxon>
        <taxon>Lactobacillales</taxon>
        <taxon>Lactobacillaceae</taxon>
        <taxon>Lentilactobacillus</taxon>
    </lineage>
</organism>
<dbReference type="AlphaFoldDB" id="A0A6P1EAQ5"/>
<dbReference type="EMBL" id="CP047121">
    <property type="protein sequence ID" value="QHB53220.1"/>
    <property type="molecule type" value="Genomic_DNA"/>
</dbReference>
<dbReference type="InterPro" id="IPR029039">
    <property type="entry name" value="Flavoprotein-like_sf"/>
</dbReference>
<reference evidence="1 2" key="1">
    <citation type="submission" date="2019-12" db="EMBL/GenBank/DDBJ databases">
        <title>Lactobacillus hilgardii FLUB.</title>
        <authorList>
            <person name="Gustaw K."/>
        </authorList>
    </citation>
    <scope>NUCLEOTIDE SEQUENCE [LARGE SCALE GENOMIC DNA]</scope>
    <source>
        <strain evidence="1 2">FLUB</strain>
    </source>
</reference>
<dbReference type="Proteomes" id="UP000465035">
    <property type="component" value="Chromosome"/>
</dbReference>
<name>A0A6P1EAQ5_LENHI</name>
<accession>A0A6P1EAQ5</accession>
<proteinExistence type="predicted"/>
<dbReference type="SUPFAM" id="SSF52218">
    <property type="entry name" value="Flavoproteins"/>
    <property type="match status" value="1"/>
</dbReference>